<dbReference type="PANTHER" id="PTHR30005">
    <property type="entry name" value="EXOPOLYPHOSPHATASE"/>
    <property type="match status" value="1"/>
</dbReference>
<evidence type="ECO:0000313" key="3">
    <source>
        <dbReference type="Proteomes" id="UP001301152"/>
    </source>
</evidence>
<proteinExistence type="predicted"/>
<organism evidence="2 3">
    <name type="scientific">Acetobacter thailandicus</name>
    <dbReference type="NCBI Taxonomy" id="1502842"/>
    <lineage>
        <taxon>Bacteria</taxon>
        <taxon>Pseudomonadati</taxon>
        <taxon>Pseudomonadota</taxon>
        <taxon>Alphaproteobacteria</taxon>
        <taxon>Acetobacterales</taxon>
        <taxon>Acetobacteraceae</taxon>
        <taxon>Acetobacter</taxon>
    </lineage>
</organism>
<dbReference type="Gene3D" id="3.30.420.40">
    <property type="match status" value="1"/>
</dbReference>
<protein>
    <submittedName>
        <fullName evidence="2">Ppx/GppA phosphatase family protein</fullName>
    </submittedName>
</protein>
<dbReference type="SUPFAM" id="SSF53067">
    <property type="entry name" value="Actin-like ATPase domain"/>
    <property type="match status" value="2"/>
</dbReference>
<gene>
    <name evidence="2" type="ORF">OQ497_12605</name>
</gene>
<dbReference type="CDD" id="cd24054">
    <property type="entry name" value="ASKHA_NBD_AaPPX-GppA_MtPPX2-like"/>
    <property type="match status" value="1"/>
</dbReference>
<sequence>MAYSAPWGAYRNKPPLVSFSYRSGGRFFAALDLGTNNCRLMVAAPQVAGGFRIMDSYNRMVRLGEGLHLTGRLTEQAMARTIDALKICAKRTEKWNLKALHAVATEACRRAENGPAFIERIKAETGFSVSVISGREEARLAVEGCASLFHQMPFRSAQTRALLFDIGGGSTEVAWVRIDSQTRSHELIGYISLPVGVITLAEQFCERDGDITSCYEMMIAHVKKALHEFESVHRITSEIRREQVCLISAGGAVTTLASLVLNLPRYVRHAVDGIQLPSEAVRRAAGTLRQLGPERIKSHPCIGAERASVILPGCAIFEAIHDVWPVANVTVADRGLREGMMLRMIRAAKVGRGKFQSGAENEMKALDYSARAGLV</sequence>
<dbReference type="RefSeq" id="WP_173560371.1">
    <property type="nucleotide sequence ID" value="NZ_JAPIUZ010000013.1"/>
</dbReference>
<dbReference type="PANTHER" id="PTHR30005:SF0">
    <property type="entry name" value="RETROGRADE REGULATION PROTEIN 2"/>
    <property type="match status" value="1"/>
</dbReference>
<reference evidence="2 3" key="1">
    <citation type="submission" date="2022-11" db="EMBL/GenBank/DDBJ databases">
        <title>Genome sequencing of Acetobacter type strain.</title>
        <authorList>
            <person name="Heo J."/>
            <person name="Lee D."/>
            <person name="Han B.-H."/>
            <person name="Hong S.-B."/>
            <person name="Kwon S.-W."/>
        </authorList>
    </citation>
    <scope>NUCLEOTIDE SEQUENCE [LARGE SCALE GENOMIC DNA]</scope>
    <source>
        <strain evidence="2 3">KACC 21253</strain>
    </source>
</reference>
<accession>A0ABT3QHM5</accession>
<keyword evidence="3" id="KW-1185">Reference proteome</keyword>
<feature type="domain" description="Ppx/GppA phosphatase N-terminal" evidence="1">
    <location>
        <begin position="46"/>
        <end position="345"/>
    </location>
</feature>
<dbReference type="InterPro" id="IPR050273">
    <property type="entry name" value="GppA/Ppx_hydrolase"/>
</dbReference>
<dbReference type="Proteomes" id="UP001301152">
    <property type="component" value="Unassembled WGS sequence"/>
</dbReference>
<dbReference type="Gene3D" id="3.30.420.150">
    <property type="entry name" value="Exopolyphosphatase. Domain 2"/>
    <property type="match status" value="1"/>
</dbReference>
<comment type="caution">
    <text evidence="2">The sequence shown here is derived from an EMBL/GenBank/DDBJ whole genome shotgun (WGS) entry which is preliminary data.</text>
</comment>
<evidence type="ECO:0000313" key="2">
    <source>
        <dbReference type="EMBL" id="MCX2564771.1"/>
    </source>
</evidence>
<name>A0ABT3QHM5_9PROT</name>
<dbReference type="EMBL" id="JAPIUZ010000013">
    <property type="protein sequence ID" value="MCX2564771.1"/>
    <property type="molecule type" value="Genomic_DNA"/>
</dbReference>
<dbReference type="InterPro" id="IPR003695">
    <property type="entry name" value="Ppx_GppA_N"/>
</dbReference>
<evidence type="ECO:0000259" key="1">
    <source>
        <dbReference type="Pfam" id="PF02541"/>
    </source>
</evidence>
<dbReference type="InterPro" id="IPR043129">
    <property type="entry name" value="ATPase_NBD"/>
</dbReference>
<dbReference type="Pfam" id="PF02541">
    <property type="entry name" value="Ppx-GppA"/>
    <property type="match status" value="1"/>
</dbReference>